<comment type="caution">
    <text evidence="2">The sequence shown here is derived from an EMBL/GenBank/DDBJ whole genome shotgun (WGS) entry which is preliminary data.</text>
</comment>
<keyword evidence="3" id="KW-1185">Reference proteome</keyword>
<dbReference type="InterPro" id="IPR036754">
    <property type="entry name" value="YbaK/aa-tRNA-synt-asso_dom_sf"/>
</dbReference>
<dbReference type="InterPro" id="IPR007214">
    <property type="entry name" value="YbaK/aa-tRNA-synth-assoc-dom"/>
</dbReference>
<sequence length="167" mass="17990">MQDALAIHRWLLARQIHHEIVRLPRVLTSADELPEVLGVPPETCVTVTVFEVTTRGCREPVAVISSVARKPRPSVIAAALGAERVRPASSYTVNAVTDYAAGLVSPLLLPEKLTLLIDRRLVDATDPDAFVHTATGERMTALRLRAVHLFPLASGKPVELAGHGLAS</sequence>
<dbReference type="Gene3D" id="3.90.960.10">
    <property type="entry name" value="YbaK/aminoacyl-tRNA synthetase-associated domain"/>
    <property type="match status" value="1"/>
</dbReference>
<protein>
    <recommendedName>
        <fullName evidence="1">YbaK/aminoacyl-tRNA synthetase-associated domain-containing protein</fullName>
    </recommendedName>
</protein>
<dbReference type="RefSeq" id="WP_137249260.1">
    <property type="nucleotide sequence ID" value="NZ_SZQA01000024.1"/>
</dbReference>
<reference evidence="2 3" key="1">
    <citation type="submission" date="2019-04" db="EMBL/GenBank/DDBJ databases">
        <title>Herbidospora sp. NEAU-GS14.nov., a novel actinomycete isolated from soil.</title>
        <authorList>
            <person name="Han L."/>
        </authorList>
    </citation>
    <scope>NUCLEOTIDE SEQUENCE [LARGE SCALE GENOMIC DNA]</scope>
    <source>
        <strain evidence="2 3">NEAU-GS14</strain>
    </source>
</reference>
<accession>A0A4U3MC03</accession>
<name>A0A4U3MC03_9ACTN</name>
<dbReference type="SUPFAM" id="SSF55826">
    <property type="entry name" value="YbaK/ProRS associated domain"/>
    <property type="match status" value="1"/>
</dbReference>
<evidence type="ECO:0000313" key="3">
    <source>
        <dbReference type="Proteomes" id="UP000308705"/>
    </source>
</evidence>
<dbReference type="OrthoDB" id="3533795at2"/>
<feature type="domain" description="YbaK/aminoacyl-tRNA synthetase-associated" evidence="1">
    <location>
        <begin position="29"/>
        <end position="130"/>
    </location>
</feature>
<dbReference type="Proteomes" id="UP000308705">
    <property type="component" value="Unassembled WGS sequence"/>
</dbReference>
<proteinExistence type="predicted"/>
<dbReference type="EMBL" id="SZQA01000024">
    <property type="protein sequence ID" value="TKK85889.1"/>
    <property type="molecule type" value="Genomic_DNA"/>
</dbReference>
<evidence type="ECO:0000313" key="2">
    <source>
        <dbReference type="EMBL" id="TKK85889.1"/>
    </source>
</evidence>
<organism evidence="2 3">
    <name type="scientific">Herbidospora galbida</name>
    <dbReference type="NCBI Taxonomy" id="2575442"/>
    <lineage>
        <taxon>Bacteria</taxon>
        <taxon>Bacillati</taxon>
        <taxon>Actinomycetota</taxon>
        <taxon>Actinomycetes</taxon>
        <taxon>Streptosporangiales</taxon>
        <taxon>Streptosporangiaceae</taxon>
        <taxon>Herbidospora</taxon>
    </lineage>
</organism>
<dbReference type="AlphaFoldDB" id="A0A4U3MC03"/>
<dbReference type="GO" id="GO:0002161">
    <property type="term" value="F:aminoacyl-tRNA deacylase activity"/>
    <property type="evidence" value="ECO:0007669"/>
    <property type="project" value="InterPro"/>
</dbReference>
<evidence type="ECO:0000259" key="1">
    <source>
        <dbReference type="Pfam" id="PF04073"/>
    </source>
</evidence>
<dbReference type="Pfam" id="PF04073">
    <property type="entry name" value="tRNA_edit"/>
    <property type="match status" value="1"/>
</dbReference>
<gene>
    <name evidence="2" type="ORF">FDA94_23610</name>
</gene>